<comment type="caution">
    <text evidence="2">The sequence shown here is derived from an EMBL/GenBank/DDBJ whole genome shotgun (WGS) entry which is preliminary data.</text>
</comment>
<gene>
    <name evidence="2" type="ORF">EDS130_LOCUS606</name>
</gene>
<organism evidence="2 3">
    <name type="scientific">Adineta ricciae</name>
    <name type="common">Rotifer</name>
    <dbReference type="NCBI Taxonomy" id="249248"/>
    <lineage>
        <taxon>Eukaryota</taxon>
        <taxon>Metazoa</taxon>
        <taxon>Spiralia</taxon>
        <taxon>Gnathifera</taxon>
        <taxon>Rotifera</taxon>
        <taxon>Eurotatoria</taxon>
        <taxon>Bdelloidea</taxon>
        <taxon>Adinetida</taxon>
        <taxon>Adinetidae</taxon>
        <taxon>Adineta</taxon>
    </lineage>
</organism>
<evidence type="ECO:0000313" key="3">
    <source>
        <dbReference type="Proteomes" id="UP000663852"/>
    </source>
</evidence>
<dbReference type="Proteomes" id="UP000663852">
    <property type="component" value="Unassembled WGS sequence"/>
</dbReference>
<evidence type="ECO:0000256" key="1">
    <source>
        <dbReference type="SAM" id="SignalP"/>
    </source>
</evidence>
<reference evidence="2" key="1">
    <citation type="submission" date="2021-02" db="EMBL/GenBank/DDBJ databases">
        <authorList>
            <person name="Nowell W R."/>
        </authorList>
    </citation>
    <scope>NUCLEOTIDE SEQUENCE</scope>
</reference>
<feature type="signal peptide" evidence="1">
    <location>
        <begin position="1"/>
        <end position="24"/>
    </location>
</feature>
<proteinExistence type="predicted"/>
<evidence type="ECO:0000313" key="2">
    <source>
        <dbReference type="EMBL" id="CAF0724363.1"/>
    </source>
</evidence>
<accession>A0A813MPF1</accession>
<name>A0A813MPF1_ADIRI</name>
<dbReference type="EMBL" id="CAJNOJ010000001">
    <property type="protein sequence ID" value="CAF0724363.1"/>
    <property type="molecule type" value="Genomic_DNA"/>
</dbReference>
<protein>
    <submittedName>
        <fullName evidence="2">Uncharacterized protein</fullName>
    </submittedName>
</protein>
<keyword evidence="1" id="KW-0732">Signal</keyword>
<dbReference type="AlphaFoldDB" id="A0A813MPF1"/>
<sequence length="114" mass="11944">MQSFSVYCLLLCSMIIFAAHQINAMETTEKFETTFPSEITSERAPEKVMTLRDVLIHKTRGAAAASSVSDDIAASAVAGDPDAEASVSVEGEGVDSVQCGNGQITIAKGTIACK</sequence>
<feature type="chain" id="PRO_5032356694" evidence="1">
    <location>
        <begin position="25"/>
        <end position="114"/>
    </location>
</feature>